<dbReference type="RefSeq" id="WP_211471956.1">
    <property type="nucleotide sequence ID" value="NZ_JAGSXH010000176.1"/>
</dbReference>
<gene>
    <name evidence="4" type="ORF">KGA66_26740</name>
</gene>
<dbReference type="InterPro" id="IPR009057">
    <property type="entry name" value="Homeodomain-like_sf"/>
</dbReference>
<keyword evidence="5" id="KW-1185">Reference proteome</keyword>
<proteinExistence type="predicted"/>
<dbReference type="Pfam" id="PF00440">
    <property type="entry name" value="TetR_N"/>
    <property type="match status" value="1"/>
</dbReference>
<dbReference type="InterPro" id="IPR001647">
    <property type="entry name" value="HTH_TetR"/>
</dbReference>
<dbReference type="PROSITE" id="PS50977">
    <property type="entry name" value="HTH_TETR_2"/>
    <property type="match status" value="1"/>
</dbReference>
<evidence type="ECO:0000259" key="3">
    <source>
        <dbReference type="PROSITE" id="PS50977"/>
    </source>
</evidence>
<keyword evidence="1 2" id="KW-0238">DNA-binding</keyword>
<dbReference type="PANTHER" id="PTHR30055:SF153">
    <property type="entry name" value="HTH-TYPE TRANSCRIPTIONAL REPRESSOR RV3405C"/>
    <property type="match status" value="1"/>
</dbReference>
<feature type="domain" description="HTH tetR-type" evidence="3">
    <location>
        <begin position="19"/>
        <end position="79"/>
    </location>
</feature>
<dbReference type="PANTHER" id="PTHR30055">
    <property type="entry name" value="HTH-TYPE TRANSCRIPTIONAL REGULATOR RUTR"/>
    <property type="match status" value="1"/>
</dbReference>
<dbReference type="Gene3D" id="1.10.357.10">
    <property type="entry name" value="Tetracycline Repressor, domain 2"/>
    <property type="match status" value="1"/>
</dbReference>
<evidence type="ECO:0000256" key="1">
    <source>
        <dbReference type="ARBA" id="ARBA00023125"/>
    </source>
</evidence>
<sequence>MSTTPSVPTANGGRSRPLRLSERQILDAARACVLSAGVHDTTLNDVARRAGVSRMTLYRRYSDIGSLISEVLGHEFARILREHTAEPADGPPDPRQARSRLVDTVLNVVRAFHADPLMHQVLQAEPEILMPYLVNRFGSTQQIAVTLLAHRLDAGYRDGSIRRGSIAVQAHTIVLTAQAFIVSAAASGPVPVSRLLVELGSMLDAYLSPRVSEIDGAGVAANGSGPVAGDGGCAGDRAAPDLTPNA</sequence>
<feature type="DNA-binding region" description="H-T-H motif" evidence="2">
    <location>
        <begin position="42"/>
        <end position="61"/>
    </location>
</feature>
<dbReference type="InterPro" id="IPR050109">
    <property type="entry name" value="HTH-type_TetR-like_transc_reg"/>
</dbReference>
<evidence type="ECO:0000313" key="4">
    <source>
        <dbReference type="EMBL" id="MBS2966663.1"/>
    </source>
</evidence>
<name>A0A8J7WSB7_9ACTN</name>
<dbReference type="AlphaFoldDB" id="A0A8J7WSB7"/>
<evidence type="ECO:0000313" key="5">
    <source>
        <dbReference type="Proteomes" id="UP000677913"/>
    </source>
</evidence>
<dbReference type="Proteomes" id="UP000677913">
    <property type="component" value="Unassembled WGS sequence"/>
</dbReference>
<dbReference type="SUPFAM" id="SSF46689">
    <property type="entry name" value="Homeodomain-like"/>
    <property type="match status" value="1"/>
</dbReference>
<reference evidence="4" key="1">
    <citation type="submission" date="2021-04" db="EMBL/GenBank/DDBJ databases">
        <title>Genome based classification of Actinospica acidithermotolerans sp. nov., an actinobacterium isolated from an Indonesian hot spring.</title>
        <authorList>
            <person name="Kusuma A.B."/>
            <person name="Putra K.E."/>
            <person name="Nafisah S."/>
            <person name="Loh J."/>
            <person name="Nouioui I."/>
            <person name="Goodfellow M."/>
        </authorList>
    </citation>
    <scope>NUCLEOTIDE SEQUENCE</scope>
    <source>
        <strain evidence="4">DSM 45618</strain>
    </source>
</reference>
<dbReference type="GO" id="GO:0000976">
    <property type="term" value="F:transcription cis-regulatory region binding"/>
    <property type="evidence" value="ECO:0007669"/>
    <property type="project" value="TreeGrafter"/>
</dbReference>
<comment type="caution">
    <text evidence="4">The sequence shown here is derived from an EMBL/GenBank/DDBJ whole genome shotgun (WGS) entry which is preliminary data.</text>
</comment>
<dbReference type="GO" id="GO:0003700">
    <property type="term" value="F:DNA-binding transcription factor activity"/>
    <property type="evidence" value="ECO:0007669"/>
    <property type="project" value="TreeGrafter"/>
</dbReference>
<protein>
    <submittedName>
        <fullName evidence="4">TetR/AcrR family transcriptional regulator</fullName>
    </submittedName>
</protein>
<dbReference type="EMBL" id="JAGSXH010000176">
    <property type="protein sequence ID" value="MBS2966663.1"/>
    <property type="molecule type" value="Genomic_DNA"/>
</dbReference>
<accession>A0A8J7WSB7</accession>
<evidence type="ECO:0000256" key="2">
    <source>
        <dbReference type="PROSITE-ProRule" id="PRU00335"/>
    </source>
</evidence>
<organism evidence="4 5">
    <name type="scientific">Actinocrinis puniceicyclus</name>
    <dbReference type="NCBI Taxonomy" id="977794"/>
    <lineage>
        <taxon>Bacteria</taxon>
        <taxon>Bacillati</taxon>
        <taxon>Actinomycetota</taxon>
        <taxon>Actinomycetes</taxon>
        <taxon>Catenulisporales</taxon>
        <taxon>Actinospicaceae</taxon>
        <taxon>Actinocrinis</taxon>
    </lineage>
</organism>